<name>A0A8J5WGR8_ZIZPA</name>
<accession>A0A8J5WGR8</accession>
<dbReference type="Pfam" id="PF01565">
    <property type="entry name" value="FAD_binding_4"/>
    <property type="match status" value="1"/>
</dbReference>
<reference evidence="8" key="2">
    <citation type="submission" date="2021-02" db="EMBL/GenBank/DDBJ databases">
        <authorList>
            <person name="Kimball J.A."/>
            <person name="Haas M.W."/>
            <person name="Macchietto M."/>
            <person name="Kono T."/>
            <person name="Duquette J."/>
            <person name="Shao M."/>
        </authorList>
    </citation>
    <scope>NUCLEOTIDE SEQUENCE</scope>
    <source>
        <tissue evidence="8">Fresh leaf tissue</tissue>
    </source>
</reference>
<keyword evidence="4" id="KW-0274">FAD</keyword>
<evidence type="ECO:0000259" key="7">
    <source>
        <dbReference type="PROSITE" id="PS51387"/>
    </source>
</evidence>
<gene>
    <name evidence="8" type="ORF">GUJ93_ZPchr0011g28591</name>
</gene>
<dbReference type="InterPro" id="IPR016166">
    <property type="entry name" value="FAD-bd_PCMH"/>
</dbReference>
<dbReference type="PANTHER" id="PTHR32448">
    <property type="entry name" value="OS08G0158400 PROTEIN"/>
    <property type="match status" value="1"/>
</dbReference>
<dbReference type="Proteomes" id="UP000729402">
    <property type="component" value="Unassembled WGS sequence"/>
</dbReference>
<evidence type="ECO:0000256" key="2">
    <source>
        <dbReference type="ARBA" id="ARBA00022630"/>
    </source>
</evidence>
<evidence type="ECO:0000256" key="1">
    <source>
        <dbReference type="ARBA" id="ARBA00005466"/>
    </source>
</evidence>
<dbReference type="AlphaFoldDB" id="A0A8J5WGR8"/>
<keyword evidence="3 6" id="KW-0732">Signal</keyword>
<proteinExistence type="inferred from homology"/>
<feature type="chain" id="PRO_5035270262" description="FAD-binding PCMH-type domain-containing protein" evidence="6">
    <location>
        <begin position="29"/>
        <end position="533"/>
    </location>
</feature>
<evidence type="ECO:0000256" key="5">
    <source>
        <dbReference type="ARBA" id="ARBA00023180"/>
    </source>
</evidence>
<evidence type="ECO:0000256" key="6">
    <source>
        <dbReference type="SAM" id="SignalP"/>
    </source>
</evidence>
<dbReference type="PROSITE" id="PS51387">
    <property type="entry name" value="FAD_PCMH"/>
    <property type="match status" value="1"/>
</dbReference>
<comment type="caution">
    <text evidence="8">The sequence shown here is derived from an EMBL/GenBank/DDBJ whole genome shotgun (WGS) entry which is preliminary data.</text>
</comment>
<dbReference type="EMBL" id="JAAALK010000081">
    <property type="protein sequence ID" value="KAG8089855.1"/>
    <property type="molecule type" value="Genomic_DNA"/>
</dbReference>
<reference evidence="8" key="1">
    <citation type="journal article" date="2021" name="bioRxiv">
        <title>Whole Genome Assembly and Annotation of Northern Wild Rice, Zizania palustris L., Supports a Whole Genome Duplication in the Zizania Genus.</title>
        <authorList>
            <person name="Haas M."/>
            <person name="Kono T."/>
            <person name="Macchietto M."/>
            <person name="Millas R."/>
            <person name="McGilp L."/>
            <person name="Shao M."/>
            <person name="Duquette J."/>
            <person name="Hirsch C.N."/>
            <person name="Kimball J."/>
        </authorList>
    </citation>
    <scope>NUCLEOTIDE SEQUENCE</scope>
    <source>
        <tissue evidence="8">Fresh leaf tissue</tissue>
    </source>
</reference>
<organism evidence="8 9">
    <name type="scientific">Zizania palustris</name>
    <name type="common">Northern wild rice</name>
    <dbReference type="NCBI Taxonomy" id="103762"/>
    <lineage>
        <taxon>Eukaryota</taxon>
        <taxon>Viridiplantae</taxon>
        <taxon>Streptophyta</taxon>
        <taxon>Embryophyta</taxon>
        <taxon>Tracheophyta</taxon>
        <taxon>Spermatophyta</taxon>
        <taxon>Magnoliopsida</taxon>
        <taxon>Liliopsida</taxon>
        <taxon>Poales</taxon>
        <taxon>Poaceae</taxon>
        <taxon>BOP clade</taxon>
        <taxon>Oryzoideae</taxon>
        <taxon>Oryzeae</taxon>
        <taxon>Zizaniinae</taxon>
        <taxon>Zizania</taxon>
    </lineage>
</organism>
<evidence type="ECO:0000256" key="3">
    <source>
        <dbReference type="ARBA" id="ARBA00022729"/>
    </source>
</evidence>
<protein>
    <recommendedName>
        <fullName evidence="7">FAD-binding PCMH-type domain-containing protein</fullName>
    </recommendedName>
</protein>
<evidence type="ECO:0000256" key="4">
    <source>
        <dbReference type="ARBA" id="ARBA00022827"/>
    </source>
</evidence>
<comment type="similarity">
    <text evidence="1">Belongs to the oxygen-dependent FAD-linked oxidoreductase family.</text>
</comment>
<keyword evidence="9" id="KW-1185">Reference proteome</keyword>
<dbReference type="GO" id="GO:0071949">
    <property type="term" value="F:FAD binding"/>
    <property type="evidence" value="ECO:0007669"/>
    <property type="project" value="InterPro"/>
</dbReference>
<evidence type="ECO:0000313" key="9">
    <source>
        <dbReference type="Proteomes" id="UP000729402"/>
    </source>
</evidence>
<dbReference type="InterPro" id="IPR006094">
    <property type="entry name" value="Oxid_FAD_bind_N"/>
</dbReference>
<feature type="signal peptide" evidence="6">
    <location>
        <begin position="1"/>
        <end position="28"/>
    </location>
</feature>
<keyword evidence="5" id="KW-0325">Glycoprotein</keyword>
<sequence>MAVPRNMAPLLLLLIVLCCGNVILPSSASSSDDFLRCLSEKIPPELVYPQSSGSFMSVLSSSVQNPKFLTNATVRPVCIVAASGASHVQDAVRCGRRHGVRLRVRSGGHDYEGLSYRSVRAEVFAVLDLSRFRAVRVHAGDATVWVDSGATLGELYYAIGTVNPGFAFPGGTCSTVGVGGFLSGGGIGLMTRKFGIGADNVLDARIVNADGEILDRAAMGEDLFWAIRGGGGESFGVVVSWRLKLSMVPRTVTVFNIFRAADNSGAAAAMLAKWETLVLEPFLPDLTILVVLQGRTVLFQSLYLGGCSRLTATMRAYFPELGMTPADCHELTWLRAMAFISLGSTDLPVEGILNRTNNLGTYIKSKSDYVRRPIGGAAWDTLFQRHLSSNNAGVLILEPHGGVVGSVVPDTITPYPHRQGVLYNVQYGVFWWGDAEGASASAAIRWLEETYEFMTPLVSSNPREAFANYRDLDIGENSVGAGANGVTTYESGRVWGEKYFMGNFRRLAAVKGKVDPGDYFRNEQSIPPLLQSY</sequence>
<dbReference type="GO" id="GO:0016491">
    <property type="term" value="F:oxidoreductase activity"/>
    <property type="evidence" value="ECO:0007669"/>
    <property type="project" value="InterPro"/>
</dbReference>
<evidence type="ECO:0000313" key="8">
    <source>
        <dbReference type="EMBL" id="KAG8089855.1"/>
    </source>
</evidence>
<dbReference type="OrthoDB" id="407275at2759"/>
<keyword evidence="2" id="KW-0285">Flavoprotein</keyword>
<feature type="domain" description="FAD-binding PCMH-type" evidence="7">
    <location>
        <begin position="72"/>
        <end position="248"/>
    </location>
</feature>
<dbReference type="Pfam" id="PF08031">
    <property type="entry name" value="BBE"/>
    <property type="match status" value="1"/>
</dbReference>
<dbReference type="InterPro" id="IPR012951">
    <property type="entry name" value="BBE"/>
</dbReference>